<feature type="compositionally biased region" description="Acidic residues" evidence="2">
    <location>
        <begin position="329"/>
        <end position="346"/>
    </location>
</feature>
<organism evidence="3 4">
    <name type="scientific">Sphenostylis stenocarpa</name>
    <dbReference type="NCBI Taxonomy" id="92480"/>
    <lineage>
        <taxon>Eukaryota</taxon>
        <taxon>Viridiplantae</taxon>
        <taxon>Streptophyta</taxon>
        <taxon>Embryophyta</taxon>
        <taxon>Tracheophyta</taxon>
        <taxon>Spermatophyta</taxon>
        <taxon>Magnoliopsida</taxon>
        <taxon>eudicotyledons</taxon>
        <taxon>Gunneridae</taxon>
        <taxon>Pentapetalae</taxon>
        <taxon>rosids</taxon>
        <taxon>fabids</taxon>
        <taxon>Fabales</taxon>
        <taxon>Fabaceae</taxon>
        <taxon>Papilionoideae</taxon>
        <taxon>50 kb inversion clade</taxon>
        <taxon>NPAAA clade</taxon>
        <taxon>indigoferoid/millettioid clade</taxon>
        <taxon>Phaseoleae</taxon>
        <taxon>Sphenostylis</taxon>
    </lineage>
</organism>
<feature type="compositionally biased region" description="Acidic residues" evidence="2">
    <location>
        <begin position="14"/>
        <end position="27"/>
    </location>
</feature>
<dbReference type="EMBL" id="OY731400">
    <property type="protein sequence ID" value="CAJ1936815.1"/>
    <property type="molecule type" value="Genomic_DNA"/>
</dbReference>
<keyword evidence="1" id="KW-0175">Coiled coil</keyword>
<feature type="compositionally biased region" description="Basic and acidic residues" evidence="2">
    <location>
        <begin position="261"/>
        <end position="284"/>
    </location>
</feature>
<protein>
    <submittedName>
        <fullName evidence="3">Uncharacterized protein</fullName>
    </submittedName>
</protein>
<proteinExistence type="predicted"/>
<feature type="region of interest" description="Disordered" evidence="2">
    <location>
        <begin position="320"/>
        <end position="346"/>
    </location>
</feature>
<dbReference type="Gramene" id="rna-AYBTSS11_LOCUS7671">
    <property type="protein sequence ID" value="CAJ1936815.1"/>
    <property type="gene ID" value="gene-AYBTSS11_LOCUS7671"/>
</dbReference>
<feature type="region of interest" description="Disordered" evidence="2">
    <location>
        <begin position="247"/>
        <end position="302"/>
    </location>
</feature>
<accession>A0AA86VE75</accession>
<evidence type="ECO:0000313" key="4">
    <source>
        <dbReference type="Proteomes" id="UP001189624"/>
    </source>
</evidence>
<evidence type="ECO:0000256" key="2">
    <source>
        <dbReference type="SAM" id="MobiDB-lite"/>
    </source>
</evidence>
<feature type="coiled-coil region" evidence="1">
    <location>
        <begin position="165"/>
        <end position="219"/>
    </location>
</feature>
<dbReference type="AlphaFoldDB" id="A0AA86VE75"/>
<keyword evidence="4" id="KW-1185">Reference proteome</keyword>
<dbReference type="Proteomes" id="UP001189624">
    <property type="component" value="Chromosome 3"/>
</dbReference>
<gene>
    <name evidence="3" type="ORF">AYBTSS11_LOCUS7671</name>
</gene>
<reference evidence="3" key="1">
    <citation type="submission" date="2023-10" db="EMBL/GenBank/DDBJ databases">
        <authorList>
            <person name="Domelevo Entfellner J.-B."/>
        </authorList>
    </citation>
    <scope>NUCLEOTIDE SEQUENCE</scope>
</reference>
<feature type="non-terminal residue" evidence="3">
    <location>
        <position position="473"/>
    </location>
</feature>
<feature type="region of interest" description="Disordered" evidence="2">
    <location>
        <begin position="1"/>
        <end position="44"/>
    </location>
</feature>
<feature type="compositionally biased region" description="Basic and acidic residues" evidence="2">
    <location>
        <begin position="292"/>
        <end position="302"/>
    </location>
</feature>
<sequence>MIFQQNRHLRACSNEEEGDSDDDDDEDFHSPPPNPDKPRMVISRQPLPIYEKILKALKENYEHYYQEKMSKASQPIQTQSYMMLSSEEEFPSLRRANPQEETVMKPFIYSKEVTAEGSKKPISQAEEVLNWQTKNALAQNSLLQKIERKMDRIELSIEKEIGGMNSRLQKHYAELKEKIERLEEETRKIKETRRFNNLLIEKERELQKTKEQYEELVHYIGEKKKIPIFEDDPYYVKPSKIFPTISRQSLKPTPLFPPKDSPPKHREWFKEKRKEKESEEKEASPELTPEPSPKKAEISSDEKIFQDAQDPYSQYTIHHISSDDSIPSSDEESVESFEENTETEEAEVNHTFMANDTDQPFAERTRLHNQEVNTPHPTNNIHIKGNTNIVPDYLSRPKPLPIHIISSTNSYPLILMQNPPSSSNPYPQNPFPPEIRSLQNHQIPPKQNWFNPDTPFLNIFAILMGEEFTEEDQ</sequence>
<name>A0AA86VE75_9FABA</name>
<evidence type="ECO:0000256" key="1">
    <source>
        <dbReference type="SAM" id="Coils"/>
    </source>
</evidence>
<evidence type="ECO:0000313" key="3">
    <source>
        <dbReference type="EMBL" id="CAJ1936815.1"/>
    </source>
</evidence>